<keyword evidence="1" id="KW-0414">Isoprene biosynthesis</keyword>
<dbReference type="InterPro" id="IPR022002">
    <property type="entry name" value="ChsH2_Znr"/>
</dbReference>
<sequence>MTDRAIAGVGAYVPSDRIAAQEFTEALGTFGGTGIQQKSVPAVDEDSLTMAAEAATIALETTGIEPESVDGLSLATTTPPMDEEDPTPRLASMLALDDDVETTLHTGSTLAGVEALTTGLERDGDDATLVVASDAPRGAPDSAIEHAAGAGAVAFVLTDDGAATVVDRGTASEPYPGTRFRAHGEPETASLDATAYERASFNDLLSAATANLETDSIDAAAVQAPNGKLPYRAAGSLGVETGDIQACATVHDVGDVGAASALLSLAVAVDDDAERVLVAGYGSGASATALLVENDGVDATLEIDADGEGLSYAHYLRRRGELTSGEPDGGGAYVSVPTWKRSIPQRYRLDAGRCPDCGALSLPPDGACDGCGALVEYESVRLAGTGTVEAVTTIQQGGAPPEFVEQQARDGAFQSAVVAFDGPGGETVSLPAQVIGEVDVGDAVESTIRRVYEQEAVIRYGLKVRPR</sequence>
<dbReference type="InterPro" id="IPR016039">
    <property type="entry name" value="Thiolase-like"/>
</dbReference>
<dbReference type="InterPro" id="IPR012340">
    <property type="entry name" value="NA-bd_OB-fold"/>
</dbReference>
<dbReference type="GO" id="GO:0008299">
    <property type="term" value="P:isoprenoid biosynthetic process"/>
    <property type="evidence" value="ECO:0007669"/>
    <property type="project" value="UniProtKB-KW"/>
</dbReference>
<dbReference type="PANTHER" id="PTHR34069:SF3">
    <property type="entry name" value="ACYL-COA:ACYL-COA ALKYLTRANSFERASE"/>
    <property type="match status" value="1"/>
</dbReference>
<dbReference type="Gene3D" id="3.40.47.10">
    <property type="match status" value="1"/>
</dbReference>
<dbReference type="Proteomes" id="UP000273828">
    <property type="component" value="Unassembled WGS sequence"/>
</dbReference>
<dbReference type="RefSeq" id="WP_124179102.1">
    <property type="nucleotide sequence ID" value="NZ_REFY01000005.1"/>
</dbReference>
<accession>A0A3N6LYX4</accession>
<evidence type="ECO:0000313" key="3">
    <source>
        <dbReference type="EMBL" id="RQG87903.1"/>
    </source>
</evidence>
<dbReference type="PANTHER" id="PTHR34069">
    <property type="entry name" value="3-OXOACYL-[ACYL-CARRIER-PROTEIN] SYNTHASE 3"/>
    <property type="match status" value="1"/>
</dbReference>
<comment type="caution">
    <text evidence="3">The sequence shown here is derived from an EMBL/GenBank/DDBJ whole genome shotgun (WGS) entry which is preliminary data.</text>
</comment>
<gene>
    <name evidence="3" type="ORF">EA462_13655</name>
</gene>
<dbReference type="GO" id="GO:0016746">
    <property type="term" value="F:acyltransferase activity"/>
    <property type="evidence" value="ECO:0007669"/>
    <property type="project" value="UniProtKB-KW"/>
</dbReference>
<name>A0A3N6LYX4_9EURY</name>
<reference evidence="3 4" key="1">
    <citation type="submission" date="2018-10" db="EMBL/GenBank/DDBJ databases">
        <title>Natrarchaeobius chitinivorans gen. nov., sp. nov., and Natrarchaeobius haloalkaliphilus sp. nov., alkaliphilic, chitin-utilizing haloarchaea from hypersaline alkaline lakes.</title>
        <authorList>
            <person name="Sorokin D.Y."/>
            <person name="Elcheninov A.G."/>
            <person name="Kostrikina N.A."/>
            <person name="Bale N.J."/>
            <person name="Sinninghe Damste J.S."/>
            <person name="Khijniak T.V."/>
            <person name="Kublanov I.V."/>
            <person name="Toshchakov S.V."/>
        </authorList>
    </citation>
    <scope>NUCLEOTIDE SEQUENCE [LARGE SCALE GENOMIC DNA]</scope>
    <source>
        <strain evidence="3 4">AArcht-Sl</strain>
    </source>
</reference>
<evidence type="ECO:0000256" key="1">
    <source>
        <dbReference type="ARBA" id="ARBA00023229"/>
    </source>
</evidence>
<dbReference type="AlphaFoldDB" id="A0A3N6LYX4"/>
<dbReference type="Pfam" id="PF12172">
    <property type="entry name" value="zf-ChsH2"/>
    <property type="match status" value="1"/>
</dbReference>
<dbReference type="GO" id="GO:0044550">
    <property type="term" value="P:secondary metabolite biosynthetic process"/>
    <property type="evidence" value="ECO:0007669"/>
    <property type="project" value="TreeGrafter"/>
</dbReference>
<dbReference type="EMBL" id="REFY01000005">
    <property type="protein sequence ID" value="RQG87903.1"/>
    <property type="molecule type" value="Genomic_DNA"/>
</dbReference>
<dbReference type="OrthoDB" id="9573at2157"/>
<organism evidence="3 4">
    <name type="scientific">Natrarchaeobius halalkaliphilus</name>
    <dbReference type="NCBI Taxonomy" id="1679091"/>
    <lineage>
        <taxon>Archaea</taxon>
        <taxon>Methanobacteriati</taxon>
        <taxon>Methanobacteriota</taxon>
        <taxon>Stenosarchaea group</taxon>
        <taxon>Halobacteria</taxon>
        <taxon>Halobacteriales</taxon>
        <taxon>Natrialbaceae</taxon>
        <taxon>Natrarchaeobius</taxon>
    </lineage>
</organism>
<keyword evidence="4" id="KW-1185">Reference proteome</keyword>
<feature type="domain" description="ChsH2 rubredoxin-like zinc ribbon" evidence="2">
    <location>
        <begin position="342"/>
        <end position="373"/>
    </location>
</feature>
<proteinExistence type="predicted"/>
<dbReference type="SUPFAM" id="SSF50249">
    <property type="entry name" value="Nucleic acid-binding proteins"/>
    <property type="match status" value="1"/>
</dbReference>
<evidence type="ECO:0000313" key="4">
    <source>
        <dbReference type="Proteomes" id="UP000273828"/>
    </source>
</evidence>
<protein>
    <submittedName>
        <fullName evidence="3">ACP synthase</fullName>
    </submittedName>
</protein>
<dbReference type="SUPFAM" id="SSF53901">
    <property type="entry name" value="Thiolase-like"/>
    <property type="match status" value="2"/>
</dbReference>
<evidence type="ECO:0000259" key="2">
    <source>
        <dbReference type="Pfam" id="PF12172"/>
    </source>
</evidence>